<keyword evidence="1" id="KW-0812">Transmembrane</keyword>
<protein>
    <submittedName>
        <fullName evidence="2">Uncharacterized protein</fullName>
    </submittedName>
</protein>
<reference evidence="2 3" key="1">
    <citation type="journal article" date="2010" name="Nature">
        <title>The Ectocarpus genome and the independent evolution of multicellularity in brown algae.</title>
        <authorList>
            <person name="Cock J.M."/>
            <person name="Sterck L."/>
            <person name="Rouze P."/>
            <person name="Scornet D."/>
            <person name="Allen A.E."/>
            <person name="Amoutzias G."/>
            <person name="Anthouard V."/>
            <person name="Artiguenave F."/>
            <person name="Aury J.M."/>
            <person name="Badger J.H."/>
            <person name="Beszteri B."/>
            <person name="Billiau K."/>
            <person name="Bonnet E."/>
            <person name="Bothwell J.H."/>
            <person name="Bowler C."/>
            <person name="Boyen C."/>
            <person name="Brownlee C."/>
            <person name="Carrano C.J."/>
            <person name="Charrier B."/>
            <person name="Cho G.Y."/>
            <person name="Coelho S.M."/>
            <person name="Collen J."/>
            <person name="Corre E."/>
            <person name="Da Silva C."/>
            <person name="Delage L."/>
            <person name="Delaroque N."/>
            <person name="Dittami S.M."/>
            <person name="Doulbeau S."/>
            <person name="Elias M."/>
            <person name="Farnham G."/>
            <person name="Gachon C.M."/>
            <person name="Gschloessl B."/>
            <person name="Heesch S."/>
            <person name="Jabbari K."/>
            <person name="Jubin C."/>
            <person name="Kawai H."/>
            <person name="Kimura K."/>
            <person name="Kloareg B."/>
            <person name="Kupper F.C."/>
            <person name="Lang D."/>
            <person name="Le Bail A."/>
            <person name="Leblanc C."/>
            <person name="Lerouge P."/>
            <person name="Lohr M."/>
            <person name="Lopez P.J."/>
            <person name="Martens C."/>
            <person name="Maumus F."/>
            <person name="Michel G."/>
            <person name="Miranda-Saavedra D."/>
            <person name="Morales J."/>
            <person name="Moreau H."/>
            <person name="Motomura T."/>
            <person name="Nagasato C."/>
            <person name="Napoli C.A."/>
            <person name="Nelson D.R."/>
            <person name="Nyvall-Collen P."/>
            <person name="Peters A.F."/>
            <person name="Pommier C."/>
            <person name="Potin P."/>
            <person name="Poulain J."/>
            <person name="Quesneville H."/>
            <person name="Read B."/>
            <person name="Rensing S.A."/>
            <person name="Ritter A."/>
            <person name="Rousvoal S."/>
            <person name="Samanta M."/>
            <person name="Samson G."/>
            <person name="Schroeder D.C."/>
            <person name="Segurens B."/>
            <person name="Strittmatter M."/>
            <person name="Tonon T."/>
            <person name="Tregear J.W."/>
            <person name="Valentin K."/>
            <person name="von Dassow P."/>
            <person name="Yamagishi T."/>
            <person name="Van de Peer Y."/>
            <person name="Wincker P."/>
        </authorList>
    </citation>
    <scope>NUCLEOTIDE SEQUENCE [LARGE SCALE GENOMIC DNA]</scope>
    <source>
        <strain evidence="3">Ec32 / CCAP1310/4</strain>
    </source>
</reference>
<dbReference type="EMBL" id="FN649741">
    <property type="protein sequence ID" value="CBJ31757.1"/>
    <property type="molecule type" value="Genomic_DNA"/>
</dbReference>
<sequence>MTILKLATSVSKSKAIGASFVAATATTTVFYSVLQSTATSLRTMKPDWMAAQDDCARFQKQDPMKIN</sequence>
<evidence type="ECO:0000313" key="2">
    <source>
        <dbReference type="EMBL" id="CBJ31757.1"/>
    </source>
</evidence>
<evidence type="ECO:0000313" key="3">
    <source>
        <dbReference type="Proteomes" id="UP000002630"/>
    </source>
</evidence>
<gene>
    <name evidence="2" type="ORF">Esi_0279_0037</name>
</gene>
<dbReference type="InParanoid" id="D7FUV1"/>
<accession>D7FUV1</accession>
<evidence type="ECO:0000256" key="1">
    <source>
        <dbReference type="SAM" id="Phobius"/>
    </source>
</evidence>
<dbReference type="AlphaFoldDB" id="D7FUV1"/>
<name>D7FUV1_ECTSI</name>
<keyword evidence="1" id="KW-0472">Membrane</keyword>
<keyword evidence="1" id="KW-1133">Transmembrane helix</keyword>
<feature type="transmembrane region" description="Helical" evidence="1">
    <location>
        <begin position="15"/>
        <end position="34"/>
    </location>
</feature>
<organism evidence="2 3">
    <name type="scientific">Ectocarpus siliculosus</name>
    <name type="common">Brown alga</name>
    <name type="synonym">Conferva siliculosa</name>
    <dbReference type="NCBI Taxonomy" id="2880"/>
    <lineage>
        <taxon>Eukaryota</taxon>
        <taxon>Sar</taxon>
        <taxon>Stramenopiles</taxon>
        <taxon>Ochrophyta</taxon>
        <taxon>PX clade</taxon>
        <taxon>Phaeophyceae</taxon>
        <taxon>Ectocarpales</taxon>
        <taxon>Ectocarpaceae</taxon>
        <taxon>Ectocarpus</taxon>
    </lineage>
</organism>
<dbReference type="EMBL" id="FN648463">
    <property type="protein sequence ID" value="CBJ31757.1"/>
    <property type="molecule type" value="Genomic_DNA"/>
</dbReference>
<keyword evidence="3" id="KW-1185">Reference proteome</keyword>
<proteinExistence type="predicted"/>
<dbReference type="Proteomes" id="UP000002630">
    <property type="component" value="Linkage Group LG16"/>
</dbReference>